<proteinExistence type="predicted"/>
<keyword evidence="3" id="KW-1185">Reference proteome</keyword>
<gene>
    <name evidence="2" type="ORF">E2C01_090177</name>
</gene>
<accession>A0A5B7JRH8</accession>
<dbReference type="Proteomes" id="UP000324222">
    <property type="component" value="Unassembled WGS sequence"/>
</dbReference>
<evidence type="ECO:0000256" key="1">
    <source>
        <dbReference type="SAM" id="MobiDB-lite"/>
    </source>
</evidence>
<dbReference type="AlphaFoldDB" id="A0A5B7JRH8"/>
<organism evidence="2 3">
    <name type="scientific">Portunus trituberculatus</name>
    <name type="common">Swimming crab</name>
    <name type="synonym">Neptunus trituberculatus</name>
    <dbReference type="NCBI Taxonomy" id="210409"/>
    <lineage>
        <taxon>Eukaryota</taxon>
        <taxon>Metazoa</taxon>
        <taxon>Ecdysozoa</taxon>
        <taxon>Arthropoda</taxon>
        <taxon>Crustacea</taxon>
        <taxon>Multicrustacea</taxon>
        <taxon>Malacostraca</taxon>
        <taxon>Eumalacostraca</taxon>
        <taxon>Eucarida</taxon>
        <taxon>Decapoda</taxon>
        <taxon>Pleocyemata</taxon>
        <taxon>Brachyura</taxon>
        <taxon>Eubrachyura</taxon>
        <taxon>Portunoidea</taxon>
        <taxon>Portunidae</taxon>
        <taxon>Portuninae</taxon>
        <taxon>Portunus</taxon>
    </lineage>
</organism>
<comment type="caution">
    <text evidence="2">The sequence shown here is derived from an EMBL/GenBank/DDBJ whole genome shotgun (WGS) entry which is preliminary data.</text>
</comment>
<dbReference type="EMBL" id="VSRR010100527">
    <property type="protein sequence ID" value="MPC94984.1"/>
    <property type="molecule type" value="Genomic_DNA"/>
</dbReference>
<protein>
    <submittedName>
        <fullName evidence="2">Uncharacterized protein</fullName>
    </submittedName>
</protein>
<evidence type="ECO:0000313" key="2">
    <source>
        <dbReference type="EMBL" id="MPC94984.1"/>
    </source>
</evidence>
<name>A0A5B7JRH8_PORTR</name>
<reference evidence="2 3" key="1">
    <citation type="submission" date="2019-05" db="EMBL/GenBank/DDBJ databases">
        <title>Another draft genome of Portunus trituberculatus and its Hox gene families provides insights of decapod evolution.</title>
        <authorList>
            <person name="Jeong J.-H."/>
            <person name="Song I."/>
            <person name="Kim S."/>
            <person name="Choi T."/>
            <person name="Kim D."/>
            <person name="Ryu S."/>
            <person name="Kim W."/>
        </authorList>
    </citation>
    <scope>NUCLEOTIDE SEQUENCE [LARGE SCALE GENOMIC DNA]</scope>
    <source>
        <tissue evidence="2">Muscle</tissue>
    </source>
</reference>
<sequence>MKGGIRSRLSNRTGSFPLKGNHITLPLAHYYTSCPAPPSPSRGEGCPANPPNLPRPAAGDAKSSTPSPLRLTTIEPPGSQREGTDLLHWRADATIVLYTNGGVVDKVVSVGSGRRTRVGSHPTTYRSQAMPFVEWFSYLHDSLSPRYPGCRWLHQRCAWVVIWALIWLPYLGQ</sequence>
<evidence type="ECO:0000313" key="3">
    <source>
        <dbReference type="Proteomes" id="UP000324222"/>
    </source>
</evidence>
<feature type="region of interest" description="Disordered" evidence="1">
    <location>
        <begin position="35"/>
        <end position="83"/>
    </location>
</feature>